<name>A4KVH4_SINMM</name>
<sequence>MRKHELLTEAEREQLLGVPTERDDLARLYTFERRDLDLIRLRREDRNRLGVALQLALFRHPGMTLAQVLLRSISLPEELVSFVAQQLDIPAASFADYAGRGQTMTDHARELAAALGLRGASRTDIPFMIDAAAEAAWDTDKGMVIAAGIIDALRQANILLPAISTIERAGIAGRARARKQAAHALLSGLRLEQLDALDALLVPDASKGAIPLTWLKTIPTAAKPDHVRDILDRLRMVREIEIPAKLSAAVHPDRYRQFVREGRASPAYLLERYTTSRRRATLVACLIDLEERLTDAAVGLADKLIGNAFSRAQNKQSRRYAATAKDVGRLMRLFHGTIDALSTALNNDSDPIEAIDETVGWANLLKARPEVAALAETADVDPLMVAVDRYATLRKFAPALIETLDFKAGRGSARTIAGIHLLRDLNRSGKRDVPPDAPMPFKKEWRKLVIGPDGKINRRLYETAMLAHLRNKLRSGDVWVERSSAYRRFDSYLLPEPAAAPIVAELGLPTAADEWLQQRGRELDWRLKKFAQRLNRDQLEGVRLVEDRLQISPVKAAVPSEAEAFADRLDAMMPRIRITELLHEVARETGFMAAFTNLRTGERSSNDSALLAAILADATNLGLSRMAAASQGVTRDQLIWTQDAYVREETYRAALATIINAQHRLPIARIWGDGTTSSSDGQFFRGAKRGASGGDINARYGVDPGFSFYTHVSDQHGPYHVKAISATTHEAPYVLDGLLHHGCNLSIMEHYTDTGGATDHVFALCAMLGFRFCPRLRDFPDRRLIPIDHPASYQTIAPLLGKRIRADVIREHWDDVMRLVASLKAGHVAPSVMLRKLAAYERQNQVDIALQEIGKVERTLFMLDWLENPALRRRCHAGLNKGEQRHALAQAIYTFRQGRVIDRSHEAQEYRASGLNLVIAAIVYWNSIYMADAAAHLRAQGEIVPDDLLAHTSPVGWEHIAFSGDPLWDRAATATGRKPLNLTGKQRAA</sequence>
<dbReference type="NCBIfam" id="NF033527">
    <property type="entry name" value="transpos_Tn3"/>
    <property type="match status" value="1"/>
</dbReference>
<dbReference type="EMBL" id="EF066650">
    <property type="protein sequence ID" value="ABN47075.1"/>
    <property type="molecule type" value="Genomic_DNA"/>
</dbReference>
<dbReference type="GO" id="GO:0004803">
    <property type="term" value="F:transposase activity"/>
    <property type="evidence" value="ECO:0007669"/>
    <property type="project" value="InterPro"/>
</dbReference>
<feature type="domain" description="Tn3 transposase DDE" evidence="5">
    <location>
        <begin position="580"/>
        <end position="965"/>
    </location>
</feature>
<dbReference type="GO" id="GO:0003677">
    <property type="term" value="F:DNA binding"/>
    <property type="evidence" value="ECO:0007669"/>
    <property type="project" value="UniProtKB-KW"/>
</dbReference>
<keyword evidence="3" id="KW-0238">DNA-binding</keyword>
<accession>A4KVH4</accession>
<evidence type="ECO:0000256" key="4">
    <source>
        <dbReference type="ARBA" id="ARBA00023172"/>
    </source>
</evidence>
<evidence type="ECO:0000256" key="3">
    <source>
        <dbReference type="ARBA" id="ARBA00023125"/>
    </source>
</evidence>
<reference evidence="8" key="2">
    <citation type="journal article" date="2011" name="J. Biotechnol.">
        <title>The complete genome sequence of the dominant Sinorhizobium meliloti field isolate SM11 extends the S. meliloti pan-genome.</title>
        <authorList>
            <person name="Schneiker-Bekel S."/>
            <person name="Wibberg D."/>
            <person name="Bekel T."/>
            <person name="Blom J."/>
            <person name="Linke B."/>
            <person name="Neuweger H."/>
            <person name="Stiens M."/>
            <person name="Vorholter F.J."/>
            <person name="Weidner S."/>
            <person name="Goesmann A."/>
            <person name="Puhler A."/>
            <person name="Schluter A."/>
        </authorList>
    </citation>
    <scope>NUCLEOTIDE SEQUENCE [LARGE SCALE GENOMIC DNA]</scope>
    <source>
        <strain evidence="8">SM11</strain>
        <plasmid evidence="8">pSmeSM11b</plasmid>
    </source>
</reference>
<dbReference type="Pfam" id="PF01526">
    <property type="entry name" value="DDE_Tnp_Tn3"/>
    <property type="match status" value="1"/>
</dbReference>
<gene>
    <name evidence="7" type="primary">orf69</name>
</gene>
<dbReference type="InterPro" id="IPR002513">
    <property type="entry name" value="Tn3_Tnp_DDE_dom"/>
</dbReference>
<organism evidence="7 8">
    <name type="scientific">Sinorhizobium meliloti (strain SM11)</name>
    <dbReference type="NCBI Taxonomy" id="707241"/>
    <lineage>
        <taxon>Bacteria</taxon>
        <taxon>Pseudomonadati</taxon>
        <taxon>Pseudomonadota</taxon>
        <taxon>Alphaproteobacteria</taxon>
        <taxon>Hyphomicrobiales</taxon>
        <taxon>Rhizobiaceae</taxon>
        <taxon>Sinorhizobium/Ensifer group</taxon>
        <taxon>Sinorhizobium</taxon>
    </lineage>
</organism>
<dbReference type="GO" id="GO:0006313">
    <property type="term" value="P:DNA transposition"/>
    <property type="evidence" value="ECO:0007669"/>
    <property type="project" value="InterPro"/>
</dbReference>
<dbReference type="Pfam" id="PF13700">
    <property type="entry name" value="DUF4158"/>
    <property type="match status" value="1"/>
</dbReference>
<evidence type="ECO:0000259" key="5">
    <source>
        <dbReference type="Pfam" id="PF01526"/>
    </source>
</evidence>
<dbReference type="AlphaFoldDB" id="A4KVH4"/>
<comment type="similarity">
    <text evidence="1">Belongs to the transposase 7 family.</text>
</comment>
<evidence type="ECO:0000313" key="7">
    <source>
        <dbReference type="EMBL" id="ABN47075.1"/>
    </source>
</evidence>
<dbReference type="Proteomes" id="UP000009045">
    <property type="component" value="Plasmid pSmeSM11b"/>
</dbReference>
<dbReference type="RefSeq" id="WP_012477265.1">
    <property type="nucleotide sequence ID" value="NC_010865.1"/>
</dbReference>
<proteinExistence type="inferred from homology"/>
<keyword evidence="4" id="KW-0233">DNA recombination</keyword>
<dbReference type="InterPro" id="IPR047653">
    <property type="entry name" value="Tn3-like_transpos"/>
</dbReference>
<keyword evidence="7" id="KW-0614">Plasmid</keyword>
<geneLocation type="plasmid" evidence="7 8">
    <name>pSmeSM11b</name>
</geneLocation>
<keyword evidence="2" id="KW-0815">Transposition</keyword>
<evidence type="ECO:0000259" key="6">
    <source>
        <dbReference type="Pfam" id="PF13700"/>
    </source>
</evidence>
<feature type="domain" description="DUF4158" evidence="6">
    <location>
        <begin position="6"/>
        <end position="169"/>
    </location>
</feature>
<evidence type="ECO:0000256" key="2">
    <source>
        <dbReference type="ARBA" id="ARBA00022578"/>
    </source>
</evidence>
<reference evidence="7 8" key="1">
    <citation type="journal article" date="2007" name="FEMS Microbiol. Lett.">
        <title>Sequence analysis of the 181-kb accessory plasmid pSmeSM11b, isolated from a dominant Sinorhizobium meliloti strain identified during a long-term field release experiment.</title>
        <authorList>
            <person name="Stiens M."/>
            <person name="Schneiker S."/>
            <person name="Puhler A."/>
            <person name="Schluter A."/>
        </authorList>
    </citation>
    <scope>NUCLEOTIDE SEQUENCE [LARGE SCALE GENOMIC DNA]</scope>
    <source>
        <strain evidence="7 8">SM11</strain>
        <plasmid evidence="8">pSmeSM11b</plasmid>
    </source>
</reference>
<evidence type="ECO:0000313" key="8">
    <source>
        <dbReference type="Proteomes" id="UP000009045"/>
    </source>
</evidence>
<protein>
    <submittedName>
        <fullName evidence="7">Probable transposase protein</fullName>
    </submittedName>
</protein>
<dbReference type="InterPro" id="IPR025296">
    <property type="entry name" value="DUF4158"/>
</dbReference>
<evidence type="ECO:0000256" key="1">
    <source>
        <dbReference type="ARBA" id="ARBA00009402"/>
    </source>
</evidence>